<evidence type="ECO:0000256" key="1">
    <source>
        <dbReference type="SAM" id="MobiDB-lite"/>
    </source>
</evidence>
<dbReference type="InterPro" id="IPR041679">
    <property type="entry name" value="DNA2/NAM7-like_C"/>
</dbReference>
<dbReference type="InterPro" id="IPR057373">
    <property type="entry name" value="ZNFX1"/>
</dbReference>
<dbReference type="EMBL" id="GFDL01012506">
    <property type="protein sequence ID" value="JAV22539.1"/>
    <property type="molecule type" value="Transcribed_RNA"/>
</dbReference>
<dbReference type="Pfam" id="PF25396">
    <property type="entry name" value="ZNFX1"/>
    <property type="match status" value="1"/>
</dbReference>
<dbReference type="PANTHER" id="PTHR10887:SF341">
    <property type="entry name" value="NFX1-TYPE ZINC FINGER-CONTAINING PROTEIN 1"/>
    <property type="match status" value="1"/>
</dbReference>
<feature type="domain" description="AAA+ ATPase" evidence="2">
    <location>
        <begin position="528"/>
        <end position="751"/>
    </location>
</feature>
<proteinExistence type="predicted"/>
<dbReference type="CDD" id="cd18808">
    <property type="entry name" value="SF1_C_Upf1"/>
    <property type="match status" value="1"/>
</dbReference>
<dbReference type="GO" id="GO:0004386">
    <property type="term" value="F:helicase activity"/>
    <property type="evidence" value="ECO:0007669"/>
    <property type="project" value="InterPro"/>
</dbReference>
<accession>A0A1Q3F4U4</accession>
<feature type="compositionally biased region" description="Basic and acidic residues" evidence="1">
    <location>
        <begin position="12"/>
        <end position="29"/>
    </location>
</feature>
<evidence type="ECO:0000313" key="3">
    <source>
        <dbReference type="EMBL" id="JAV22539.1"/>
    </source>
</evidence>
<dbReference type="Gene3D" id="3.40.50.300">
    <property type="entry name" value="P-loop containing nucleotide triphosphate hydrolases"/>
    <property type="match status" value="2"/>
</dbReference>
<protein>
    <recommendedName>
        <fullName evidence="2">AAA+ ATPase domain-containing protein</fullName>
    </recommendedName>
</protein>
<evidence type="ECO:0000259" key="2">
    <source>
        <dbReference type="SMART" id="SM00382"/>
    </source>
</evidence>
<dbReference type="PANTHER" id="PTHR10887">
    <property type="entry name" value="DNA2/NAM7 HELICASE FAMILY"/>
    <property type="match status" value="1"/>
</dbReference>
<dbReference type="AlphaFoldDB" id="A0A1Q3F4U4"/>
<dbReference type="GO" id="GO:0031048">
    <property type="term" value="P:regulatory ncRNA-mediated heterochromatin formation"/>
    <property type="evidence" value="ECO:0007669"/>
    <property type="project" value="TreeGrafter"/>
</dbReference>
<feature type="compositionally biased region" description="Acidic residues" evidence="1">
    <location>
        <begin position="1"/>
        <end position="11"/>
    </location>
</feature>
<dbReference type="Pfam" id="PF13086">
    <property type="entry name" value="AAA_11"/>
    <property type="match status" value="1"/>
</dbReference>
<dbReference type="InterPro" id="IPR045055">
    <property type="entry name" value="DNA2/NAM7-like"/>
</dbReference>
<name>A0A1Q3F4U4_CULTA</name>
<dbReference type="SUPFAM" id="SSF52540">
    <property type="entry name" value="P-loop containing nucleoside triphosphate hydrolases"/>
    <property type="match status" value="1"/>
</dbReference>
<dbReference type="FunFam" id="3.40.50.300:FF:000742">
    <property type="entry name" value="NFX1-type zinc finger-containing protein 1"/>
    <property type="match status" value="1"/>
</dbReference>
<dbReference type="InterPro" id="IPR041677">
    <property type="entry name" value="DNA2/NAM7_AAA_11"/>
</dbReference>
<dbReference type="InterPro" id="IPR003593">
    <property type="entry name" value="AAA+_ATPase"/>
</dbReference>
<dbReference type="InterPro" id="IPR027417">
    <property type="entry name" value="P-loop_NTPase"/>
</dbReference>
<dbReference type="GO" id="GO:0031380">
    <property type="term" value="C:nuclear RNA-directed RNA polymerase complex"/>
    <property type="evidence" value="ECO:0007669"/>
    <property type="project" value="TreeGrafter"/>
</dbReference>
<sequence length="1027" mass="117327">MSSKPEEDDDDWFNKDIDDFDVPDIRKPSEGGGELPPEADAGASLLESLNIKPKQFFDDIDGNYFDPFLTTSSGASSQTKFHLPDERDRFVQKIPFSKLLNLSENESHELFLDIYSQKDSWVRTITQDNAGDELMLVTMKILHKIGSLPLLEINEELFSILAKHDQFWDNLVVFFKRSTNQMESRKKKVKAKSAVQGVGTMDMLGAVGRTLTLVRKYGGFRKKIAAFVEQLTDVLGKANVKADELKQSAGGGNNCRSFTIYPTLSDLKGPGIELKPNIVGGKFPSVEHYLEVHLNLLREDFMIPLREGVRLFQEHCERSSEDEPPFYGDNIRVHRCVQLLLPGSVNRRSAKEELVIVDLDPHDRGATGRSVRYQKQALQNSKRLMHGSMVCLTSGPHFEDLIVAIISHRDNEQLYNGYVCVEIIKMENINDIFKRDLFMIESEIFFEPYHHVFNVLKNLRADTFPLKSYIVDTQPQQQSPDYVSRDRRALFSHRGQQFNAKVPSEWPESGAPIGLNPSQYKAFKLALTRKFALIQGPPGTGKTFIGQEIISALVANTDHQILLICLTNHALDQFLCGVLNYTTSLVRMGSQSKHSTLDSYNVKQLNEDVLIDKRLRTCYYNTKQEYLKLMEQFEALQKNGTNEQIFKCLNLLQQTSRRIHELNQLSNYEFVKNIRVIGMTTTFAARNHTLLQLLRTPIVLIEEAAEVLESHLVATLTPATEHCILIGDHFQLRPTTSVYALSRHYQLDISLFERLIRNNVNAACLSVQHRMRPELADLIRPGIYAELTDHEAVRERPKVRGMRRNLFFFTHNVPEDSGPARDEERSKRNSYECKFLLGLCEYLVAQGYGPDDIVILTAYNGQMLQMVQERKSHEKLHGIRITVVDNYQGEEARIVLLSLVRSNETGAIGFLAFRNRICVALSRAREGLYIVGNMDLLAKSNEMWHTIRKRLEAHSAIGTVLELMCEQHMSLVQIEQPEDFEKVSYGGCQDMCRVVKECGHQCDSFCHGELYPHRICMCNQDENVRFY</sequence>
<dbReference type="SMART" id="SM00382">
    <property type="entry name" value="AAA"/>
    <property type="match status" value="1"/>
</dbReference>
<reference evidence="3" key="1">
    <citation type="submission" date="2017-01" db="EMBL/GenBank/DDBJ databases">
        <title>A deep insight into the sialotranscriptome of adult male and female Cluex tarsalis mosquitoes.</title>
        <authorList>
            <person name="Ribeiro J.M."/>
            <person name="Moreira F."/>
            <person name="Bernard K.A."/>
            <person name="Calvo E."/>
        </authorList>
    </citation>
    <scope>NUCLEOTIDE SEQUENCE</scope>
    <source>
        <strain evidence="3">Kern County</strain>
        <tissue evidence="3">Salivary glands</tissue>
    </source>
</reference>
<dbReference type="InterPro" id="IPR047187">
    <property type="entry name" value="SF1_C_Upf1"/>
</dbReference>
<organism evidence="3">
    <name type="scientific">Culex tarsalis</name>
    <name type="common">Encephalitis mosquito</name>
    <dbReference type="NCBI Taxonomy" id="7177"/>
    <lineage>
        <taxon>Eukaryota</taxon>
        <taxon>Metazoa</taxon>
        <taxon>Ecdysozoa</taxon>
        <taxon>Arthropoda</taxon>
        <taxon>Hexapoda</taxon>
        <taxon>Insecta</taxon>
        <taxon>Pterygota</taxon>
        <taxon>Neoptera</taxon>
        <taxon>Endopterygota</taxon>
        <taxon>Diptera</taxon>
        <taxon>Nematocera</taxon>
        <taxon>Culicoidea</taxon>
        <taxon>Culicidae</taxon>
        <taxon>Culicinae</taxon>
        <taxon>Culicini</taxon>
        <taxon>Culex</taxon>
        <taxon>Culex</taxon>
    </lineage>
</organism>
<feature type="region of interest" description="Disordered" evidence="1">
    <location>
        <begin position="1"/>
        <end position="41"/>
    </location>
</feature>
<dbReference type="Pfam" id="PF13087">
    <property type="entry name" value="AAA_12"/>
    <property type="match status" value="1"/>
</dbReference>
<dbReference type="CDD" id="cd17936">
    <property type="entry name" value="EEXXEc_NFX1"/>
    <property type="match status" value="1"/>
</dbReference>